<dbReference type="Gene3D" id="3.30.420.10">
    <property type="entry name" value="Ribonuclease H-like superfamily/Ribonuclease H"/>
    <property type="match status" value="1"/>
</dbReference>
<organism evidence="2 3">
    <name type="scientific">Puccinia coronata f. sp. avenae</name>
    <dbReference type="NCBI Taxonomy" id="200324"/>
    <lineage>
        <taxon>Eukaryota</taxon>
        <taxon>Fungi</taxon>
        <taxon>Dikarya</taxon>
        <taxon>Basidiomycota</taxon>
        <taxon>Pucciniomycotina</taxon>
        <taxon>Pucciniomycetes</taxon>
        <taxon>Pucciniales</taxon>
        <taxon>Pucciniaceae</taxon>
        <taxon>Puccinia</taxon>
    </lineage>
</organism>
<feature type="compositionally biased region" description="Basic residues" evidence="1">
    <location>
        <begin position="29"/>
        <end position="40"/>
    </location>
</feature>
<protein>
    <recommendedName>
        <fullName evidence="4">Tc1-like transposase DDE domain-containing protein</fullName>
    </recommendedName>
</protein>
<accession>A0A2N5S8S8</accession>
<feature type="compositionally biased region" description="Acidic residues" evidence="1">
    <location>
        <begin position="49"/>
        <end position="66"/>
    </location>
</feature>
<reference evidence="2 3" key="1">
    <citation type="submission" date="2017-11" db="EMBL/GenBank/DDBJ databases">
        <title>De novo assembly and phasing of dikaryotic genomes from two isolates of Puccinia coronata f. sp. avenae, the causal agent of oat crown rust.</title>
        <authorList>
            <person name="Miller M.E."/>
            <person name="Zhang Y."/>
            <person name="Omidvar V."/>
            <person name="Sperschneider J."/>
            <person name="Schwessinger B."/>
            <person name="Raley C."/>
            <person name="Palmer J.M."/>
            <person name="Garnica D."/>
            <person name="Upadhyaya N."/>
            <person name="Rathjen J."/>
            <person name="Taylor J.M."/>
            <person name="Park R.F."/>
            <person name="Dodds P.N."/>
            <person name="Hirsch C.D."/>
            <person name="Kianian S.F."/>
            <person name="Figueroa M."/>
        </authorList>
    </citation>
    <scope>NUCLEOTIDE SEQUENCE [LARGE SCALE GENOMIC DNA]</scope>
    <source>
        <strain evidence="2">12SD80</strain>
    </source>
</reference>
<evidence type="ECO:0000313" key="2">
    <source>
        <dbReference type="EMBL" id="PLW09630.1"/>
    </source>
</evidence>
<dbReference type="InterPro" id="IPR036397">
    <property type="entry name" value="RNaseH_sf"/>
</dbReference>
<evidence type="ECO:0008006" key="4">
    <source>
        <dbReference type="Google" id="ProtNLM"/>
    </source>
</evidence>
<dbReference type="PANTHER" id="PTHR35871:SF1">
    <property type="entry name" value="CXC1-LIKE CYSTEINE CLUSTER ASSOCIATED WITH KDZ TRANSPOSASES DOMAIN-CONTAINING PROTEIN"/>
    <property type="match status" value="1"/>
</dbReference>
<proteinExistence type="predicted"/>
<gene>
    <name evidence="2" type="ORF">PCASD_22556</name>
</gene>
<comment type="caution">
    <text evidence="2">The sequence shown here is derived from an EMBL/GenBank/DDBJ whole genome shotgun (WGS) entry which is preliminary data.</text>
</comment>
<sequence length="931" mass="106394">MATRAQKSQRHRRRQERKQRLLHPPNPKASKKKIKKKGSTRKTETIIIDSDEDDTDPILIDSDIEDNQPITIDTDDDDNDEITKFQELEIEEINQANDIMDFVHASRDDNDSSDDDELEESEPLQLLWSIFQKDLVQNPDLPFFQRKLKSGKIGYQQPRQHDDPSSGKLLPAKIPRQTKHNRAKKCTQAIGKNNNIMMNWLKKDVTVPSPADPIDPQLESSAILSPTTIPSDSNIPNVNANSEAVQLRLTEQMENYLAAPVATPSNPDTRIKSKAEKQWKELKDAIQFVASAYKKKAARDHKFQYPEAILANLNEFNYLRKKYTLDGIPGPSLKASLESAQSSVRRTSTSANDLENPRSAIYLARTIAKQADYIVNNKELFIRQRGNTSNHKSLIHNVDIREALITWSALQTPGQVTPATFQQYVVESLLPQFGIRKKIARSTITRWMFKLGFTPQVYKKSLYFDGHERPDVVISRKKYIEDYKRYRRRSRMYADEDLETSIRIDPEILGENKETVFIFHDESTIHAQEKARLAWLLPGTTELRSKNLGRLIHISDFILESTCTGRLKLSAEEFEKSQSDCGKKPESDDAATVIYPGTTGDKWWNMEQLSHQVAHKAIPIFETLHPNSQAVFVFDCSSAHGAYAKSALRIQNMNLNPGRKQPILRDTFIPTDDPLIPLHLRGKPQKLVFDHSHPLHPGKAKGVRAILEERGLWNHYHQQAQQAGQPALKFQCTTCSTSNIKKDILRKSQELISQAKANGYFLSDDQSVKEVISTSSLPQEADIDPATVNTQADNISKSCCWSMILSQQSDFLTERPLLQTIIEDAGHTCLFLPKFHCELNPIELFWSYIKTAYRKESHLHKSFADSKVLFERVRQACPVKTICKYFRRIDRQISVYEQGYNGPQGQILMKKYKSHRCIPRQAAMRIDVLTA</sequence>
<feature type="compositionally biased region" description="Basic residues" evidence="1">
    <location>
        <begin position="7"/>
        <end position="21"/>
    </location>
</feature>
<evidence type="ECO:0000313" key="3">
    <source>
        <dbReference type="Proteomes" id="UP000235392"/>
    </source>
</evidence>
<feature type="region of interest" description="Disordered" evidence="1">
    <location>
        <begin position="1"/>
        <end position="78"/>
    </location>
</feature>
<dbReference type="GO" id="GO:0003676">
    <property type="term" value="F:nucleic acid binding"/>
    <property type="evidence" value="ECO:0007669"/>
    <property type="project" value="InterPro"/>
</dbReference>
<name>A0A2N5S8S8_9BASI</name>
<dbReference type="AlphaFoldDB" id="A0A2N5S8S8"/>
<dbReference type="Proteomes" id="UP000235392">
    <property type="component" value="Unassembled WGS sequence"/>
</dbReference>
<evidence type="ECO:0000256" key="1">
    <source>
        <dbReference type="SAM" id="MobiDB-lite"/>
    </source>
</evidence>
<dbReference type="PANTHER" id="PTHR35871">
    <property type="entry name" value="EXPRESSED PROTEIN"/>
    <property type="match status" value="1"/>
</dbReference>
<dbReference type="EMBL" id="PGCI01000999">
    <property type="protein sequence ID" value="PLW09630.1"/>
    <property type="molecule type" value="Genomic_DNA"/>
</dbReference>